<comment type="caution">
    <text evidence="1">The sequence shown here is derived from an EMBL/GenBank/DDBJ whole genome shotgun (WGS) entry which is preliminary data.</text>
</comment>
<protein>
    <submittedName>
        <fullName evidence="1">Uncharacterized protein</fullName>
    </submittedName>
</protein>
<organism evidence="1 2">
    <name type="scientific">Amylocarpus encephaloides</name>
    <dbReference type="NCBI Taxonomy" id="45428"/>
    <lineage>
        <taxon>Eukaryota</taxon>
        <taxon>Fungi</taxon>
        <taxon>Dikarya</taxon>
        <taxon>Ascomycota</taxon>
        <taxon>Pezizomycotina</taxon>
        <taxon>Leotiomycetes</taxon>
        <taxon>Helotiales</taxon>
        <taxon>Helotiales incertae sedis</taxon>
        <taxon>Amylocarpus</taxon>
    </lineage>
</organism>
<reference evidence="1" key="1">
    <citation type="journal article" date="2021" name="IMA Fungus">
        <title>Genomic characterization of three marine fungi, including Emericellopsis atlantica sp. nov. with signatures of a generalist lifestyle and marine biomass degradation.</title>
        <authorList>
            <person name="Hagestad O.C."/>
            <person name="Hou L."/>
            <person name="Andersen J.H."/>
            <person name="Hansen E.H."/>
            <person name="Altermark B."/>
            <person name="Li C."/>
            <person name="Kuhnert E."/>
            <person name="Cox R.J."/>
            <person name="Crous P.W."/>
            <person name="Spatafora J.W."/>
            <person name="Lail K."/>
            <person name="Amirebrahimi M."/>
            <person name="Lipzen A."/>
            <person name="Pangilinan J."/>
            <person name="Andreopoulos W."/>
            <person name="Hayes R.D."/>
            <person name="Ng V."/>
            <person name="Grigoriev I.V."/>
            <person name="Jackson S.A."/>
            <person name="Sutton T.D.S."/>
            <person name="Dobson A.D.W."/>
            <person name="Rama T."/>
        </authorList>
    </citation>
    <scope>NUCLEOTIDE SEQUENCE</scope>
    <source>
        <strain evidence="1">TRa018bII</strain>
    </source>
</reference>
<dbReference type="Proteomes" id="UP000824998">
    <property type="component" value="Unassembled WGS sequence"/>
</dbReference>
<accession>A0A9P8C2T9</accession>
<gene>
    <name evidence="1" type="ORF">BJ875DRAFT_488118</name>
</gene>
<proteinExistence type="predicted"/>
<keyword evidence="2" id="KW-1185">Reference proteome</keyword>
<name>A0A9P8C2T9_9HELO</name>
<dbReference type="EMBL" id="MU251685">
    <property type="protein sequence ID" value="KAG9230296.1"/>
    <property type="molecule type" value="Genomic_DNA"/>
</dbReference>
<evidence type="ECO:0000313" key="2">
    <source>
        <dbReference type="Proteomes" id="UP000824998"/>
    </source>
</evidence>
<dbReference type="AlphaFoldDB" id="A0A9P8C2T9"/>
<sequence length="231" mass="26549">MTSSSDTLFRREFTSSKNGIVAPFTGFIVPASFSTEAPRKLTNFTIFGNLPIELRLFCLAYTRAAGFEDLQRITRYRDTKIPTLLWVSNMSLDTLSLQSPNMEYEAIEILFSIMVDVSENTRLQYLAMPLWQLLVWKHYGPNTCVTCLSSLPALQEFLLSLDLGGLTVGYSTSTARCAELIPDLLQCHLSDREQISLNPWIKQYENQNIDEFEVWDTPKCKKIFRWDKCRC</sequence>
<evidence type="ECO:0000313" key="1">
    <source>
        <dbReference type="EMBL" id="KAG9230296.1"/>
    </source>
</evidence>